<dbReference type="Proteomes" id="UP000292564">
    <property type="component" value="Unassembled WGS sequence"/>
</dbReference>
<organism evidence="2 3">
    <name type="scientific">Krasilnikovia cinnamomea</name>
    <dbReference type="NCBI Taxonomy" id="349313"/>
    <lineage>
        <taxon>Bacteria</taxon>
        <taxon>Bacillati</taxon>
        <taxon>Actinomycetota</taxon>
        <taxon>Actinomycetes</taxon>
        <taxon>Micromonosporales</taxon>
        <taxon>Micromonosporaceae</taxon>
        <taxon>Krasilnikovia</taxon>
    </lineage>
</organism>
<accession>A0A4Q7Z942</accession>
<reference evidence="2 3" key="1">
    <citation type="submission" date="2019-02" db="EMBL/GenBank/DDBJ databases">
        <title>Sequencing the genomes of 1000 actinobacteria strains.</title>
        <authorList>
            <person name="Klenk H.-P."/>
        </authorList>
    </citation>
    <scope>NUCLEOTIDE SEQUENCE [LARGE SCALE GENOMIC DNA]</scope>
    <source>
        <strain evidence="2 3">DSM 45162</strain>
    </source>
</reference>
<feature type="region of interest" description="Disordered" evidence="1">
    <location>
        <begin position="147"/>
        <end position="184"/>
    </location>
</feature>
<sequence>MVDGYVAGWTLLPDVKGPRAHHTDPQRHGRALCGRRLDPHAPVHPTRHRDFTTCPTCQNRAPTLPRRSPTPEAAPPRQPQRVDGRRLGWVQLRGQRVLHRPDPRQPDRVLCALELPVTVVIHRRPPAPWPPCPFCQQEIQLHRQEIQSSVATRPSPAPTPVRQPTRSARATARRSPQPPAAPTVSARIRRLLIALPVLGPGPTGTAGTWQVPDGWVQLKPGGVWHRRHPERPDRVMCDLLPHGAPVYRRRTNADPACPDCAAVRNAALSALRAQPAPQRKPPARPPAPARLPRAQVVRGGLPGLGRDR</sequence>
<dbReference type="EMBL" id="SHKY01000002">
    <property type="protein sequence ID" value="RZU46571.1"/>
    <property type="molecule type" value="Genomic_DNA"/>
</dbReference>
<feature type="region of interest" description="Disordered" evidence="1">
    <location>
        <begin position="43"/>
        <end position="85"/>
    </location>
</feature>
<evidence type="ECO:0000313" key="2">
    <source>
        <dbReference type="EMBL" id="RZU46571.1"/>
    </source>
</evidence>
<comment type="caution">
    <text evidence="2">The sequence shown here is derived from an EMBL/GenBank/DDBJ whole genome shotgun (WGS) entry which is preliminary data.</text>
</comment>
<protein>
    <submittedName>
        <fullName evidence="2">Uncharacterized protein</fullName>
    </submittedName>
</protein>
<gene>
    <name evidence="2" type="ORF">EV385_6645</name>
</gene>
<evidence type="ECO:0000313" key="3">
    <source>
        <dbReference type="Proteomes" id="UP000292564"/>
    </source>
</evidence>
<feature type="compositionally biased region" description="Pro residues" evidence="1">
    <location>
        <begin position="278"/>
        <end position="289"/>
    </location>
</feature>
<dbReference type="AlphaFoldDB" id="A0A4Q7Z942"/>
<proteinExistence type="predicted"/>
<name>A0A4Q7Z942_9ACTN</name>
<evidence type="ECO:0000256" key="1">
    <source>
        <dbReference type="SAM" id="MobiDB-lite"/>
    </source>
</evidence>
<feature type="region of interest" description="Disordered" evidence="1">
    <location>
        <begin position="271"/>
        <end position="308"/>
    </location>
</feature>
<feature type="compositionally biased region" description="Low complexity" evidence="1">
    <location>
        <begin position="162"/>
        <end position="175"/>
    </location>
</feature>
<keyword evidence="3" id="KW-1185">Reference proteome</keyword>